<gene>
    <name evidence="4" type="ORF">BUALT_Bualt05G0098500</name>
</gene>
<evidence type="ECO:0000256" key="2">
    <source>
        <dbReference type="ARBA" id="ARBA00022741"/>
    </source>
</evidence>
<evidence type="ECO:0000256" key="1">
    <source>
        <dbReference type="ARBA" id="ARBA00022737"/>
    </source>
</evidence>
<dbReference type="SMART" id="SM00698">
    <property type="entry name" value="MORN"/>
    <property type="match status" value="4"/>
</dbReference>
<dbReference type="GO" id="GO:0010020">
    <property type="term" value="P:chloroplast fission"/>
    <property type="evidence" value="ECO:0007669"/>
    <property type="project" value="TreeGrafter"/>
</dbReference>
<keyword evidence="3" id="KW-0342">GTP-binding</keyword>
<keyword evidence="5" id="KW-1185">Reference proteome</keyword>
<comment type="caution">
    <text evidence="4">The sequence shown here is derived from an EMBL/GenBank/DDBJ whole genome shotgun (WGS) entry which is preliminary data.</text>
</comment>
<evidence type="ECO:0000313" key="4">
    <source>
        <dbReference type="EMBL" id="KAG8382641.1"/>
    </source>
</evidence>
<dbReference type="PANTHER" id="PTHR43215:SF15">
    <property type="entry name" value="PROTEIN ACCUMULATION AND REPLICATION OF CHLOROPLASTS 3, CHLOROPLASTIC"/>
    <property type="match status" value="1"/>
</dbReference>
<dbReference type="AlphaFoldDB" id="A0AAV6XI14"/>
<dbReference type="GO" id="GO:0005525">
    <property type="term" value="F:GTP binding"/>
    <property type="evidence" value="ECO:0007669"/>
    <property type="project" value="UniProtKB-KW"/>
</dbReference>
<dbReference type="SUPFAM" id="SSF82185">
    <property type="entry name" value="Histone H3 K4-specific methyltransferase SET7/9 N-terminal domain"/>
    <property type="match status" value="1"/>
</dbReference>
<dbReference type="Gene3D" id="3.40.50.1440">
    <property type="entry name" value="Tubulin/FtsZ, GTPase domain"/>
    <property type="match status" value="1"/>
</dbReference>
<evidence type="ECO:0000256" key="3">
    <source>
        <dbReference type="ARBA" id="ARBA00023134"/>
    </source>
</evidence>
<dbReference type="Pfam" id="PF02493">
    <property type="entry name" value="MORN"/>
    <property type="match status" value="3"/>
</dbReference>
<dbReference type="PANTHER" id="PTHR43215">
    <property type="entry name" value="RADIAL SPOKE HEAD 1 HOMOLOG"/>
    <property type="match status" value="1"/>
</dbReference>
<organism evidence="4 5">
    <name type="scientific">Buddleja alternifolia</name>
    <dbReference type="NCBI Taxonomy" id="168488"/>
    <lineage>
        <taxon>Eukaryota</taxon>
        <taxon>Viridiplantae</taxon>
        <taxon>Streptophyta</taxon>
        <taxon>Embryophyta</taxon>
        <taxon>Tracheophyta</taxon>
        <taxon>Spermatophyta</taxon>
        <taxon>Magnoliopsida</taxon>
        <taxon>eudicotyledons</taxon>
        <taxon>Gunneridae</taxon>
        <taxon>Pentapetalae</taxon>
        <taxon>asterids</taxon>
        <taxon>lamiids</taxon>
        <taxon>Lamiales</taxon>
        <taxon>Scrophulariaceae</taxon>
        <taxon>Buddlejeae</taxon>
        <taxon>Buddleja</taxon>
    </lineage>
</organism>
<sequence>MTLLYANTTGPHSLSRASASTLHFLSPHTTRLKQRSKLFLGWDARPPITLKLNCTCTNAGTDNSTDRNNDNSNLMEESEECVEVIAVGSKKDALLDFCFASPFLSPVFRFWNLGYDSEQVQLQQRLNDKDSTPRTLEDFSAWQSPSKAVILVASAAYGSDHLTALEVLSNVKSGNGFVVGIILKPFSFEGQRRQDEAQFLFLFWLRYNSVQNLFTNFEVNDLVGKLQKQANFCIVLDTDTLLENDLVTLDEALRTSNNAVLMAMNAISILLSEKHIKLLNTKDNSTRELKLPEFRQIFQSYNEARVGFGAGYNVKTSLLQATKDCPFLGVDLKDFDGVILCIIASSGVVDCNDANTILRTVRQMTGCCAEIIVSIVDEPNLEPNTILATLIVFGYTRQQLAPRNGIFSSLGQHFPFIFNIFKKQHQQTANSEKVFLSNTPHVPYVTNSPAFGDMPDANALDDTTEGKGVPGSTQPLLDDTDEEFCSLSSSREGEVELLETNSNSSTYELNSEGTLMFKRELATRENLGPGHSTEMSRYGANFSEATGLADNVSIYRLPVGLKHLEKLDDALLTPNTKHGAEWRADDSIKKRHHAGPRVSWSRLTDADFNNNVTSFSKASYTSNSKKQGILSTRAASMLESERDSQKKWSRVVEMKYRGGIYRGRSQGGLPEGKGRLLLEDGSIYDGMWRYGKRSGLGTFYFNNGDVFQGSWRDDVMHGKGWIYFHTGDRWFANFWKGKANGEGRFYSKHGDVFFGHFKEGWRHGHFLRINVDGTRCQELWDEGVLVSEKQLDHDAEFG</sequence>
<evidence type="ECO:0000313" key="5">
    <source>
        <dbReference type="Proteomes" id="UP000826271"/>
    </source>
</evidence>
<dbReference type="InterPro" id="IPR003409">
    <property type="entry name" value="MORN"/>
</dbReference>
<dbReference type="GO" id="GO:0005829">
    <property type="term" value="C:cytosol"/>
    <property type="evidence" value="ECO:0007669"/>
    <property type="project" value="TreeGrafter"/>
</dbReference>
<accession>A0AAV6XI14</accession>
<dbReference type="InterPro" id="IPR008280">
    <property type="entry name" value="Tub_FtsZ_C"/>
</dbReference>
<dbReference type="Gene3D" id="2.20.110.10">
    <property type="entry name" value="Histone H3 K4-specific methyltransferase SET7/9 N-terminal domain"/>
    <property type="match status" value="2"/>
</dbReference>
<protein>
    <recommendedName>
        <fullName evidence="6">Protein ACCUMULATION AND REPLICATION OF CHLOROPLASTS 3</fullName>
    </recommendedName>
</protein>
<dbReference type="Proteomes" id="UP000826271">
    <property type="component" value="Unassembled WGS sequence"/>
</dbReference>
<dbReference type="SUPFAM" id="SSF52490">
    <property type="entry name" value="Tubulin nucleotide-binding domain-like"/>
    <property type="match status" value="1"/>
</dbReference>
<evidence type="ECO:0008006" key="6">
    <source>
        <dbReference type="Google" id="ProtNLM"/>
    </source>
</evidence>
<keyword evidence="2" id="KW-0547">Nucleotide-binding</keyword>
<proteinExistence type="predicted"/>
<dbReference type="EMBL" id="WHWC01000005">
    <property type="protein sequence ID" value="KAG8382641.1"/>
    <property type="molecule type" value="Genomic_DNA"/>
</dbReference>
<dbReference type="InterPro" id="IPR036525">
    <property type="entry name" value="Tubulin/FtsZ_GTPase_sf"/>
</dbReference>
<dbReference type="SUPFAM" id="SSF55307">
    <property type="entry name" value="Tubulin C-terminal domain-like"/>
    <property type="match status" value="1"/>
</dbReference>
<name>A0AAV6XI14_9LAMI</name>
<dbReference type="GO" id="GO:0009707">
    <property type="term" value="C:chloroplast outer membrane"/>
    <property type="evidence" value="ECO:0007669"/>
    <property type="project" value="TreeGrafter"/>
</dbReference>
<keyword evidence="1" id="KW-0677">Repeat</keyword>
<reference evidence="4" key="1">
    <citation type="submission" date="2019-10" db="EMBL/GenBank/DDBJ databases">
        <authorList>
            <person name="Zhang R."/>
            <person name="Pan Y."/>
            <person name="Wang J."/>
            <person name="Ma R."/>
            <person name="Yu S."/>
        </authorList>
    </citation>
    <scope>NUCLEOTIDE SEQUENCE</scope>
    <source>
        <strain evidence="4">LA-IB0</strain>
        <tissue evidence="4">Leaf</tissue>
    </source>
</reference>